<accession>A0AAD5WSV7</accession>
<feature type="region of interest" description="Disordered" evidence="1">
    <location>
        <begin position="1"/>
        <end position="71"/>
    </location>
</feature>
<proteinExistence type="predicted"/>
<dbReference type="AlphaFoldDB" id="A0AAD5WSV7"/>
<evidence type="ECO:0000313" key="3">
    <source>
        <dbReference type="Proteomes" id="UP001201980"/>
    </source>
</evidence>
<dbReference type="Proteomes" id="UP001201980">
    <property type="component" value="Unassembled WGS sequence"/>
</dbReference>
<evidence type="ECO:0000256" key="1">
    <source>
        <dbReference type="SAM" id="MobiDB-lite"/>
    </source>
</evidence>
<sequence length="71" mass="7466">MGGIVDGVDDGVDDGNPDKAVRQSVTDGQDNQKEGKILTSPAHPIGSSLVGRPNPDISTEVRDGRRILIDN</sequence>
<protein>
    <submittedName>
        <fullName evidence="2">Uncharacterized protein</fullName>
    </submittedName>
</protein>
<comment type="caution">
    <text evidence="2">The sequence shown here is derived from an EMBL/GenBank/DDBJ whole genome shotgun (WGS) entry which is preliminary data.</text>
</comment>
<feature type="compositionally biased region" description="Basic and acidic residues" evidence="1">
    <location>
        <begin position="59"/>
        <end position="71"/>
    </location>
</feature>
<dbReference type="EMBL" id="JAKWBI020000095">
    <property type="protein sequence ID" value="KAJ2902944.1"/>
    <property type="molecule type" value="Genomic_DNA"/>
</dbReference>
<keyword evidence="3" id="KW-1185">Reference proteome</keyword>
<name>A0AAD5WSV7_9PEZI</name>
<evidence type="ECO:0000313" key="2">
    <source>
        <dbReference type="EMBL" id="KAJ2902944.1"/>
    </source>
</evidence>
<gene>
    <name evidence="2" type="ORF">MKZ38_010596</name>
</gene>
<organism evidence="2 3">
    <name type="scientific">Zalerion maritima</name>
    <dbReference type="NCBI Taxonomy" id="339359"/>
    <lineage>
        <taxon>Eukaryota</taxon>
        <taxon>Fungi</taxon>
        <taxon>Dikarya</taxon>
        <taxon>Ascomycota</taxon>
        <taxon>Pezizomycotina</taxon>
        <taxon>Sordariomycetes</taxon>
        <taxon>Lulworthiomycetidae</taxon>
        <taxon>Lulworthiales</taxon>
        <taxon>Lulworthiaceae</taxon>
        <taxon>Zalerion</taxon>
    </lineage>
</organism>
<reference evidence="2" key="1">
    <citation type="submission" date="2022-07" db="EMBL/GenBank/DDBJ databases">
        <title>Draft genome sequence of Zalerion maritima ATCC 34329, a (micro)plastics degrading marine fungus.</title>
        <authorList>
            <person name="Paco A."/>
            <person name="Goncalves M.F.M."/>
            <person name="Rocha-Santos T.A.P."/>
            <person name="Alves A."/>
        </authorList>
    </citation>
    <scope>NUCLEOTIDE SEQUENCE</scope>
    <source>
        <strain evidence="2">ATCC 34329</strain>
    </source>
</reference>